<feature type="binding site" evidence="7">
    <location>
        <position position="458"/>
    </location>
    <ligand>
        <name>meso-2,6-diaminopimelate</name>
        <dbReference type="ChEBI" id="CHEBI:57791"/>
    </ligand>
</feature>
<dbReference type="Pfam" id="PF08245">
    <property type="entry name" value="Mur_ligase_M"/>
    <property type="match status" value="1"/>
</dbReference>
<dbReference type="Gene3D" id="3.40.1190.10">
    <property type="entry name" value="Mur-like, catalytic domain"/>
    <property type="match status" value="1"/>
</dbReference>
<keyword evidence="7" id="KW-0547">Nucleotide-binding</keyword>
<dbReference type="UniPathway" id="UPA00219"/>
<keyword evidence="13" id="KW-1185">Reference proteome</keyword>
<organism evidence="12 13">
    <name type="scientific">Legionella rubrilucens</name>
    <dbReference type="NCBI Taxonomy" id="458"/>
    <lineage>
        <taxon>Bacteria</taxon>
        <taxon>Pseudomonadati</taxon>
        <taxon>Pseudomonadota</taxon>
        <taxon>Gammaproteobacteria</taxon>
        <taxon>Legionellales</taxon>
        <taxon>Legionellaceae</taxon>
        <taxon>Legionella</taxon>
    </lineage>
</organism>
<proteinExistence type="inferred from homology"/>
<feature type="domain" description="Mur ligase C-terminal" evidence="10">
    <location>
        <begin position="332"/>
        <end position="456"/>
    </location>
</feature>
<keyword evidence="7" id="KW-0067">ATP-binding</keyword>
<feature type="binding site" evidence="7">
    <location>
        <position position="180"/>
    </location>
    <ligand>
        <name>UDP-N-acetyl-alpha-D-muramoyl-L-alanyl-D-glutamate</name>
        <dbReference type="ChEBI" id="CHEBI:83900"/>
    </ligand>
</feature>
<evidence type="ECO:0000259" key="10">
    <source>
        <dbReference type="Pfam" id="PF02875"/>
    </source>
</evidence>
<evidence type="ECO:0000256" key="3">
    <source>
        <dbReference type="ARBA" id="ARBA00022960"/>
    </source>
</evidence>
<feature type="binding site" evidence="7">
    <location>
        <position position="152"/>
    </location>
    <ligand>
        <name>UDP-N-acetyl-alpha-D-muramoyl-L-alanyl-D-glutamate</name>
        <dbReference type="ChEBI" id="CHEBI:83900"/>
    </ligand>
</feature>
<feature type="domain" description="Mur ligase central" evidence="11">
    <location>
        <begin position="109"/>
        <end position="307"/>
    </location>
</feature>
<feature type="binding site" evidence="7">
    <location>
        <begin position="111"/>
        <end position="117"/>
    </location>
    <ligand>
        <name>ATP</name>
        <dbReference type="ChEBI" id="CHEBI:30616"/>
    </ligand>
</feature>
<keyword evidence="4 7" id="KW-0573">Peptidoglycan synthesis</keyword>
<dbReference type="Gene3D" id="3.90.190.20">
    <property type="entry name" value="Mur ligase, C-terminal domain"/>
    <property type="match status" value="1"/>
</dbReference>
<comment type="similarity">
    <text evidence="1 7">Belongs to the MurCDEF family. MurE subfamily.</text>
</comment>
<feature type="binding site" evidence="7">
    <location>
        <position position="186"/>
    </location>
    <ligand>
        <name>UDP-N-acetyl-alpha-D-muramoyl-L-alanyl-D-glutamate</name>
        <dbReference type="ChEBI" id="CHEBI:83900"/>
    </ligand>
</feature>
<dbReference type="GO" id="GO:0008765">
    <property type="term" value="F:UDP-N-acetylmuramoylalanyl-D-glutamate-2,6-diaminopimelate ligase activity"/>
    <property type="evidence" value="ECO:0007669"/>
    <property type="project" value="UniProtKB-UniRule"/>
</dbReference>
<keyword evidence="7 12" id="KW-0436">Ligase</keyword>
<dbReference type="SUPFAM" id="SSF53623">
    <property type="entry name" value="MurD-like peptide ligases, catalytic domain"/>
    <property type="match status" value="1"/>
</dbReference>
<dbReference type="InterPro" id="IPR000713">
    <property type="entry name" value="Mur_ligase_N"/>
</dbReference>
<reference evidence="12 13" key="1">
    <citation type="submission" date="2015-11" db="EMBL/GenBank/DDBJ databases">
        <title>Genomic analysis of 38 Legionella species identifies large and diverse effector repertoires.</title>
        <authorList>
            <person name="Burstein D."/>
            <person name="Amaro F."/>
            <person name="Zusman T."/>
            <person name="Lifshitz Z."/>
            <person name="Cohen O."/>
            <person name="Gilbert J.A."/>
            <person name="Pupko T."/>
            <person name="Shuman H.A."/>
            <person name="Segal G."/>
        </authorList>
    </citation>
    <scope>NUCLEOTIDE SEQUENCE [LARGE SCALE GENOMIC DNA]</scope>
    <source>
        <strain evidence="12 13">WA-270A-C2</strain>
    </source>
</reference>
<dbReference type="EC" id="6.3.2.13" evidence="7"/>
<evidence type="ECO:0000259" key="9">
    <source>
        <dbReference type="Pfam" id="PF01225"/>
    </source>
</evidence>
<keyword evidence="2 7" id="KW-0132">Cell division</keyword>
<evidence type="ECO:0000256" key="6">
    <source>
        <dbReference type="ARBA" id="ARBA00023316"/>
    </source>
</evidence>
<keyword evidence="3 7" id="KW-0133">Cell shape</keyword>
<protein>
    <recommendedName>
        <fullName evidence="7">UDP-N-acetylmuramoyl-L-alanyl-D-glutamate--2,6-diaminopimelate ligase</fullName>
        <ecNumber evidence="7">6.3.2.13</ecNumber>
    </recommendedName>
    <alternativeName>
        <fullName evidence="7">Meso-A2pm-adding enzyme</fullName>
    </alternativeName>
    <alternativeName>
        <fullName evidence="7">Meso-diaminopimelate-adding enzyme</fullName>
    </alternativeName>
    <alternativeName>
        <fullName evidence="7">UDP-MurNAc-L-Ala-D-Glu:meso-diaminopimelate ligase</fullName>
    </alternativeName>
    <alternativeName>
        <fullName evidence="7">UDP-MurNAc-tripeptide synthetase</fullName>
    </alternativeName>
    <alternativeName>
        <fullName evidence="7">UDP-N-acetylmuramyl-tripeptide synthetase</fullName>
    </alternativeName>
</protein>
<dbReference type="OrthoDB" id="9800958at2"/>
<dbReference type="GO" id="GO:0009252">
    <property type="term" value="P:peptidoglycan biosynthetic process"/>
    <property type="evidence" value="ECO:0007669"/>
    <property type="project" value="UniProtKB-UniRule"/>
</dbReference>
<accession>A0A0W0XVI4</accession>
<dbReference type="InterPro" id="IPR005761">
    <property type="entry name" value="UDP-N-AcMur-Glu-dNH2Pim_ligase"/>
</dbReference>
<comment type="subcellular location">
    <subcellularLocation>
        <location evidence="7 8">Cytoplasm</location>
    </subcellularLocation>
</comment>
<feature type="binding site" evidence="7">
    <location>
        <position position="454"/>
    </location>
    <ligand>
        <name>meso-2,6-diaminopimelate</name>
        <dbReference type="ChEBI" id="CHEBI:57791"/>
    </ligand>
</feature>
<dbReference type="InterPro" id="IPR004101">
    <property type="entry name" value="Mur_ligase_C"/>
</dbReference>
<name>A0A0W0XVI4_9GAMM</name>
<dbReference type="Proteomes" id="UP000054608">
    <property type="component" value="Unassembled WGS sequence"/>
</dbReference>
<dbReference type="InterPro" id="IPR035911">
    <property type="entry name" value="MurE/MurF_N"/>
</dbReference>
<dbReference type="PANTHER" id="PTHR23135:SF4">
    <property type="entry name" value="UDP-N-ACETYLMURAMOYL-L-ALANYL-D-GLUTAMATE--2,6-DIAMINOPIMELATE LIGASE MURE HOMOLOG, CHLOROPLASTIC"/>
    <property type="match status" value="1"/>
</dbReference>
<dbReference type="InterPro" id="IPR036615">
    <property type="entry name" value="Mur_ligase_C_dom_sf"/>
</dbReference>
<dbReference type="Pfam" id="PF02875">
    <property type="entry name" value="Mur_ligase_C"/>
    <property type="match status" value="1"/>
</dbReference>
<gene>
    <name evidence="7 12" type="primary">murE</name>
    <name evidence="12" type="ORF">Lrub_1158</name>
</gene>
<evidence type="ECO:0000256" key="7">
    <source>
        <dbReference type="HAMAP-Rule" id="MF_00208"/>
    </source>
</evidence>
<keyword evidence="6 7" id="KW-0961">Cell wall biogenesis/degradation</keyword>
<comment type="catalytic activity">
    <reaction evidence="7">
        <text>UDP-N-acetyl-alpha-D-muramoyl-L-alanyl-D-glutamate + meso-2,6-diaminopimelate + ATP = UDP-N-acetyl-alpha-D-muramoyl-L-alanyl-gamma-D-glutamyl-meso-2,6-diaminopimelate + ADP + phosphate + H(+)</text>
        <dbReference type="Rhea" id="RHEA:23676"/>
        <dbReference type="ChEBI" id="CHEBI:15378"/>
        <dbReference type="ChEBI" id="CHEBI:30616"/>
        <dbReference type="ChEBI" id="CHEBI:43474"/>
        <dbReference type="ChEBI" id="CHEBI:57791"/>
        <dbReference type="ChEBI" id="CHEBI:83900"/>
        <dbReference type="ChEBI" id="CHEBI:83905"/>
        <dbReference type="ChEBI" id="CHEBI:456216"/>
        <dbReference type="EC" id="6.3.2.13"/>
    </reaction>
</comment>
<feature type="binding site" evidence="7">
    <location>
        <position position="26"/>
    </location>
    <ligand>
        <name>UDP-N-acetyl-alpha-D-muramoyl-L-alanyl-D-glutamate</name>
        <dbReference type="ChEBI" id="CHEBI:83900"/>
    </ligand>
</feature>
<dbReference type="EMBL" id="LNYT01000007">
    <property type="protein sequence ID" value="KTD48807.1"/>
    <property type="molecule type" value="Genomic_DNA"/>
</dbReference>
<sequence length="481" mass="52226">MKLSDLLKHWTTVSHDCDITGLCNDSRKVQPGDLFIAYPGTTVDGRLFIPQALAGGAAAVVYEPGDWPLSDCPPSSFIGAPLPKLARHLAAIASRFYADPSSKMNVTGITGTNGKTTIAYQLAQAHSLLGTKAAYIGTLGQGEASQLQPLANTTPDALALQSLFAHYQQRKITQVCMEVSSHALAQQRVDCIHFNQAIFSNLTHDHLDYHLTMEAYAAAKAALFKKSNLQWAIVNGDDAYAQQMIGAIQPPCRLLTYGIYESADIRALNWDVSLSGTRIDVLSPWGEYQLKINALGFFNIYNALAVFSSLLAAGYPHEAVVGVMAQLQPAPGRMEVVAQKPCVIVDYAHTPDALENVLATLEKVKKGKMLVVFGCGGDRDKTKRPMMGRIASQYADIAIITSDNPRTENPEAIIHEIEKGISSHPSLYKIVSREEAIAKAVSLADKDDIVLVAGKGHETYQQIGQVCHHFSDQEIIRGLLT</sequence>
<dbReference type="Pfam" id="PF01225">
    <property type="entry name" value="Mur_ligase"/>
    <property type="match status" value="1"/>
</dbReference>
<feature type="binding site" evidence="7">
    <location>
        <begin position="403"/>
        <end position="406"/>
    </location>
    <ligand>
        <name>meso-2,6-diaminopimelate</name>
        <dbReference type="ChEBI" id="CHEBI:57791"/>
    </ligand>
</feature>
<dbReference type="GO" id="GO:0071555">
    <property type="term" value="P:cell wall organization"/>
    <property type="evidence" value="ECO:0007669"/>
    <property type="project" value="UniProtKB-KW"/>
</dbReference>
<evidence type="ECO:0000259" key="11">
    <source>
        <dbReference type="Pfam" id="PF08245"/>
    </source>
</evidence>
<dbReference type="HAMAP" id="MF_00208">
    <property type="entry name" value="MurE"/>
    <property type="match status" value="1"/>
</dbReference>
<comment type="caution">
    <text evidence="12">The sequence shown here is derived from an EMBL/GenBank/DDBJ whole genome shotgun (WGS) entry which is preliminary data.</text>
</comment>
<evidence type="ECO:0000313" key="12">
    <source>
        <dbReference type="EMBL" id="KTD48807.1"/>
    </source>
</evidence>
<evidence type="ECO:0000256" key="8">
    <source>
        <dbReference type="RuleBase" id="RU004135"/>
    </source>
</evidence>
<dbReference type="SUPFAM" id="SSF63418">
    <property type="entry name" value="MurE/MurF N-terminal domain"/>
    <property type="match status" value="1"/>
</dbReference>
<evidence type="ECO:0000256" key="1">
    <source>
        <dbReference type="ARBA" id="ARBA00005898"/>
    </source>
</evidence>
<dbReference type="InterPro" id="IPR013221">
    <property type="entry name" value="Mur_ligase_cen"/>
</dbReference>
<keyword evidence="7" id="KW-0963">Cytoplasm</keyword>
<dbReference type="PANTHER" id="PTHR23135">
    <property type="entry name" value="MUR LIGASE FAMILY MEMBER"/>
    <property type="match status" value="1"/>
</dbReference>
<comment type="function">
    <text evidence="7">Catalyzes the addition of meso-diaminopimelic acid to the nucleotide precursor UDP-N-acetylmuramoyl-L-alanyl-D-glutamate (UMAG) in the biosynthesis of bacterial cell-wall peptidoglycan.</text>
</comment>
<feature type="short sequence motif" description="Meso-diaminopimelate recognition motif" evidence="7">
    <location>
        <begin position="403"/>
        <end position="406"/>
    </location>
</feature>
<feature type="modified residue" description="N6-carboxylysine" evidence="7">
    <location>
        <position position="220"/>
    </location>
</feature>
<feature type="binding site" evidence="7">
    <location>
        <begin position="153"/>
        <end position="154"/>
    </location>
    <ligand>
        <name>UDP-N-acetyl-alpha-D-muramoyl-L-alanyl-D-glutamate</name>
        <dbReference type="ChEBI" id="CHEBI:83900"/>
    </ligand>
</feature>
<comment type="PTM">
    <text evidence="7">Carboxylation is probably crucial for Mg(2+) binding and, consequently, for the gamma-phosphate positioning of ATP.</text>
</comment>
<comment type="caution">
    <text evidence="7">Lacks conserved residue(s) required for the propagation of feature annotation.</text>
</comment>
<dbReference type="Gene3D" id="3.40.1390.10">
    <property type="entry name" value="MurE/MurF, N-terminal domain"/>
    <property type="match status" value="1"/>
</dbReference>
<feature type="domain" description="Mur ligase N-terminal catalytic" evidence="9">
    <location>
        <begin position="19"/>
        <end position="96"/>
    </location>
</feature>
<keyword evidence="5 7" id="KW-0131">Cell cycle</keyword>
<dbReference type="GO" id="GO:0000287">
    <property type="term" value="F:magnesium ion binding"/>
    <property type="evidence" value="ECO:0007669"/>
    <property type="project" value="UniProtKB-UniRule"/>
</dbReference>
<evidence type="ECO:0000256" key="2">
    <source>
        <dbReference type="ARBA" id="ARBA00022618"/>
    </source>
</evidence>
<dbReference type="AlphaFoldDB" id="A0A0W0XVI4"/>
<feature type="binding site" evidence="7">
    <location>
        <position position="379"/>
    </location>
    <ligand>
        <name>meso-2,6-diaminopimelate</name>
        <dbReference type="ChEBI" id="CHEBI:57791"/>
    </ligand>
</feature>
<feature type="binding site" evidence="7">
    <location>
        <position position="188"/>
    </location>
    <ligand>
        <name>UDP-N-acetyl-alpha-D-muramoyl-L-alanyl-D-glutamate</name>
        <dbReference type="ChEBI" id="CHEBI:83900"/>
    </ligand>
</feature>
<dbReference type="SUPFAM" id="SSF53244">
    <property type="entry name" value="MurD-like peptide ligases, peptide-binding domain"/>
    <property type="match status" value="1"/>
</dbReference>
<evidence type="ECO:0000256" key="4">
    <source>
        <dbReference type="ARBA" id="ARBA00022984"/>
    </source>
</evidence>
<dbReference type="GO" id="GO:0005737">
    <property type="term" value="C:cytoplasm"/>
    <property type="evidence" value="ECO:0007669"/>
    <property type="project" value="UniProtKB-SubCell"/>
</dbReference>
<dbReference type="NCBIfam" id="TIGR01085">
    <property type="entry name" value="murE"/>
    <property type="match status" value="1"/>
</dbReference>
<dbReference type="NCBIfam" id="NF001124">
    <property type="entry name" value="PRK00139.1-2"/>
    <property type="match status" value="1"/>
</dbReference>
<evidence type="ECO:0000256" key="5">
    <source>
        <dbReference type="ARBA" id="ARBA00023306"/>
    </source>
</evidence>
<keyword evidence="7" id="KW-0460">Magnesium</keyword>
<dbReference type="PATRIC" id="fig|458.5.peg.1198"/>
<dbReference type="STRING" id="458.Lrub_1158"/>
<dbReference type="NCBIfam" id="NF001126">
    <property type="entry name" value="PRK00139.1-4"/>
    <property type="match status" value="1"/>
</dbReference>
<evidence type="ECO:0000313" key="13">
    <source>
        <dbReference type="Proteomes" id="UP000054608"/>
    </source>
</evidence>
<comment type="pathway">
    <text evidence="7 8">Cell wall biogenesis; peptidoglycan biosynthesis.</text>
</comment>
<dbReference type="RefSeq" id="WP_058531240.1">
    <property type="nucleotide sequence ID" value="NZ_CAAAIN010000001.1"/>
</dbReference>
<dbReference type="GO" id="GO:0005524">
    <property type="term" value="F:ATP binding"/>
    <property type="evidence" value="ECO:0007669"/>
    <property type="project" value="UniProtKB-UniRule"/>
</dbReference>
<comment type="cofactor">
    <cofactor evidence="7">
        <name>Mg(2+)</name>
        <dbReference type="ChEBI" id="CHEBI:18420"/>
    </cofactor>
</comment>
<dbReference type="GO" id="GO:0051301">
    <property type="term" value="P:cell division"/>
    <property type="evidence" value="ECO:0007669"/>
    <property type="project" value="UniProtKB-KW"/>
</dbReference>
<dbReference type="InterPro" id="IPR036565">
    <property type="entry name" value="Mur-like_cat_sf"/>
</dbReference>
<dbReference type="GO" id="GO:0008360">
    <property type="term" value="P:regulation of cell shape"/>
    <property type="evidence" value="ECO:0007669"/>
    <property type="project" value="UniProtKB-KW"/>
</dbReference>